<sequence>MNVNLNQTTLYPSPLPDATDGMVRQTLATSLGYVDGAFGIQRILADTGIPIVDTYYRQSLPGYASLYNQWQCMHVALHDTVNTEKQAFFAQASAVSKVLGAGAGQRVLELGCGLGANTLHLAESHPDVDFVAIDLMPEHVKRATLKAQDLPNARFQCASFENLPRDLGTFDVILAVETLCYATNLNRVAAQIAQHLRPGGQIILFDAHRRDNFDSLPADSVTATRLYEITTAVTRGFHTDGAWERAFVKAGLDLTASDDLTAKTLTGLSSLHRRSMKAFTDLKWRLALKVMPRHLARNTVAGLLGYHVCFGGGTQPDPDRGAVRYQRIVARKPRN</sequence>
<dbReference type="Gene3D" id="3.40.50.150">
    <property type="entry name" value="Vaccinia Virus protein VP39"/>
    <property type="match status" value="1"/>
</dbReference>
<dbReference type="InterPro" id="IPR050447">
    <property type="entry name" value="Erg6_SMT_methyltransf"/>
</dbReference>
<dbReference type="PANTHER" id="PTHR44068">
    <property type="entry name" value="ZGC:194242"/>
    <property type="match status" value="1"/>
</dbReference>
<dbReference type="SUPFAM" id="SSF53335">
    <property type="entry name" value="S-adenosyl-L-methionine-dependent methyltransferases"/>
    <property type="match status" value="1"/>
</dbReference>
<protein>
    <submittedName>
        <fullName evidence="2">Class I SAM-dependent methyltransferase</fullName>
    </submittedName>
</protein>
<feature type="domain" description="Methyltransferase" evidence="1">
    <location>
        <begin position="107"/>
        <end position="200"/>
    </location>
</feature>
<evidence type="ECO:0000313" key="3">
    <source>
        <dbReference type="Proteomes" id="UP001208938"/>
    </source>
</evidence>
<keyword evidence="2" id="KW-0489">Methyltransferase</keyword>
<organism evidence="2 3">
    <name type="scientific">Pararhodobacter zhoushanensis</name>
    <dbReference type="NCBI Taxonomy" id="2479545"/>
    <lineage>
        <taxon>Bacteria</taxon>
        <taxon>Pseudomonadati</taxon>
        <taxon>Pseudomonadota</taxon>
        <taxon>Alphaproteobacteria</taxon>
        <taxon>Rhodobacterales</taxon>
        <taxon>Paracoccaceae</taxon>
        <taxon>Pararhodobacter</taxon>
    </lineage>
</organism>
<dbReference type="GO" id="GO:0032259">
    <property type="term" value="P:methylation"/>
    <property type="evidence" value="ECO:0007669"/>
    <property type="project" value="UniProtKB-KW"/>
</dbReference>
<dbReference type="GO" id="GO:0008168">
    <property type="term" value="F:methyltransferase activity"/>
    <property type="evidence" value="ECO:0007669"/>
    <property type="project" value="UniProtKB-KW"/>
</dbReference>
<dbReference type="InterPro" id="IPR041698">
    <property type="entry name" value="Methyltransf_25"/>
</dbReference>
<keyword evidence="2" id="KW-0808">Transferase</keyword>
<dbReference type="RefSeq" id="WP_264504911.1">
    <property type="nucleotide sequence ID" value="NZ_JAPDFL010000001.1"/>
</dbReference>
<dbReference type="Proteomes" id="UP001208938">
    <property type="component" value="Unassembled WGS sequence"/>
</dbReference>
<comment type="caution">
    <text evidence="2">The sequence shown here is derived from an EMBL/GenBank/DDBJ whole genome shotgun (WGS) entry which is preliminary data.</text>
</comment>
<evidence type="ECO:0000259" key="1">
    <source>
        <dbReference type="Pfam" id="PF13649"/>
    </source>
</evidence>
<dbReference type="CDD" id="cd02440">
    <property type="entry name" value="AdoMet_MTases"/>
    <property type="match status" value="1"/>
</dbReference>
<proteinExistence type="predicted"/>
<accession>A0ABT3GWC0</accession>
<reference evidence="2 3" key="1">
    <citation type="submission" date="2022-10" db="EMBL/GenBank/DDBJ databases">
        <title>Pararhodobacter sp. nov., isolated from marine algae.</title>
        <authorList>
            <person name="Choi B.J."/>
            <person name="Kim J.M."/>
            <person name="Lee J.K."/>
            <person name="Choi D.G."/>
            <person name="Jeon C.O."/>
        </authorList>
    </citation>
    <scope>NUCLEOTIDE SEQUENCE [LARGE SCALE GENOMIC DNA]</scope>
    <source>
        <strain evidence="2 3">ZQ420</strain>
    </source>
</reference>
<dbReference type="InterPro" id="IPR029063">
    <property type="entry name" value="SAM-dependent_MTases_sf"/>
</dbReference>
<gene>
    <name evidence="2" type="ORF">OKW52_06020</name>
</gene>
<name>A0ABT3GWC0_9RHOB</name>
<dbReference type="Pfam" id="PF13649">
    <property type="entry name" value="Methyltransf_25"/>
    <property type="match status" value="1"/>
</dbReference>
<evidence type="ECO:0000313" key="2">
    <source>
        <dbReference type="EMBL" id="MCW1931827.1"/>
    </source>
</evidence>
<dbReference type="PANTHER" id="PTHR44068:SF11">
    <property type="entry name" value="GERANYL DIPHOSPHATE 2-C-METHYLTRANSFERASE"/>
    <property type="match status" value="1"/>
</dbReference>
<dbReference type="EMBL" id="JAPDFL010000001">
    <property type="protein sequence ID" value="MCW1931827.1"/>
    <property type="molecule type" value="Genomic_DNA"/>
</dbReference>
<keyword evidence="3" id="KW-1185">Reference proteome</keyword>